<dbReference type="STRING" id="7955.ENSDARP00000117272"/>
<evidence type="ECO:0000256" key="15">
    <source>
        <dbReference type="ARBA" id="ARBA00073502"/>
    </source>
</evidence>
<keyword evidence="11" id="KW-0009">Actin-binding</keyword>
<dbReference type="Gene3D" id="1.10.10.1540">
    <property type="entry name" value="Costar domain"/>
    <property type="match status" value="1"/>
</dbReference>
<comment type="subunit">
    <text evidence="14">Binds F-actin and ABLIM1, ABLIM2 and ABLIM3. Interaction with ABLIM2 and ABLIM3 enhances activity.</text>
</comment>
<reference evidence="21" key="4">
    <citation type="submission" date="2025-04" db="UniProtKB">
        <authorList>
            <consortium name="RefSeq"/>
        </authorList>
    </citation>
    <scope>IDENTIFICATION</scope>
    <source>
        <strain evidence="21">Tuebingen</strain>
    </source>
</reference>
<accession>A0A8M1PVE5</accession>
<dbReference type="KEGG" id="dre:100007775"/>
<dbReference type="RefSeq" id="NP_001373321.1">
    <property type="nucleotide sequence ID" value="NM_001386392.1"/>
</dbReference>
<dbReference type="InterPro" id="IPR027817">
    <property type="entry name" value="Costars_dom"/>
</dbReference>
<evidence type="ECO:0000256" key="16">
    <source>
        <dbReference type="ARBA" id="ARBA00076363"/>
    </source>
</evidence>
<dbReference type="SMR" id="F6NWN8"/>
<gene>
    <name evidence="19 21 22" type="primary">si:dkey-29b11.3</name>
</gene>
<dbReference type="eggNOG" id="KOG3376">
    <property type="taxonomic scope" value="Eukaryota"/>
</dbReference>
<evidence type="ECO:0000313" key="21">
    <source>
        <dbReference type="RefSeq" id="NP_001373321.1"/>
    </source>
</evidence>
<dbReference type="GeneID" id="100007775"/>
<evidence type="ECO:0000313" key="22">
    <source>
        <dbReference type="ZFIN" id="ZDB-GENE-100922-178"/>
    </source>
</evidence>
<keyword evidence="6" id="KW-0653">Protein transport</keyword>
<organism evidence="19">
    <name type="scientific">Danio rerio</name>
    <name type="common">Zebrafish</name>
    <name type="synonym">Brachydanio rerio</name>
    <dbReference type="NCBI Taxonomy" id="7955"/>
    <lineage>
        <taxon>Eukaryota</taxon>
        <taxon>Metazoa</taxon>
        <taxon>Chordata</taxon>
        <taxon>Craniata</taxon>
        <taxon>Vertebrata</taxon>
        <taxon>Euteleostomi</taxon>
        <taxon>Actinopterygii</taxon>
        <taxon>Neopterygii</taxon>
        <taxon>Teleostei</taxon>
        <taxon>Ostariophysi</taxon>
        <taxon>Cypriniformes</taxon>
        <taxon>Danionidae</taxon>
        <taxon>Danioninae</taxon>
        <taxon>Danio</taxon>
    </lineage>
</organism>
<dbReference type="OrthoDB" id="9871914at2759"/>
<evidence type="ECO:0000313" key="20">
    <source>
        <dbReference type="Proteomes" id="UP000000437"/>
    </source>
</evidence>
<dbReference type="Bgee" id="ENSDARG00000087388">
    <property type="expression patterns" value="Expressed in retina and 6 other cell types or tissues"/>
</dbReference>
<dbReference type="InterPro" id="IPR026111">
    <property type="entry name" value="Abra"/>
</dbReference>
<evidence type="ECO:0000256" key="10">
    <source>
        <dbReference type="ARBA" id="ARBA00023163"/>
    </source>
</evidence>
<dbReference type="GlyGen" id="F6NWN8">
    <property type="glycosylation" value="1 site"/>
</dbReference>
<accession>F6NWN8</accession>
<dbReference type="GO" id="GO:0035025">
    <property type="term" value="P:positive regulation of Rho protein signal transduction"/>
    <property type="evidence" value="ECO:0000318"/>
    <property type="project" value="GO_Central"/>
</dbReference>
<dbReference type="GeneTree" id="ENSGT00940000165475"/>
<dbReference type="FunFam" id="1.10.10.1540:FF:000001">
    <property type="entry name" value="Actin-binding Rho-activating protein a"/>
    <property type="match status" value="1"/>
</dbReference>
<name>F6NWN8_DANRE</name>
<feature type="compositionally biased region" description="Polar residues" evidence="17">
    <location>
        <begin position="42"/>
        <end position="57"/>
    </location>
</feature>
<dbReference type="AGR" id="ZFIN:ZDB-GENE-100922-178"/>
<dbReference type="OMA" id="YRGAEAQ"/>
<keyword evidence="8" id="KW-0805">Transcription regulation</keyword>
<dbReference type="GO" id="GO:0015031">
    <property type="term" value="P:protein transport"/>
    <property type="evidence" value="ECO:0007669"/>
    <property type="project" value="UniProtKB-KW"/>
</dbReference>
<evidence type="ECO:0000256" key="1">
    <source>
        <dbReference type="ARBA" id="ARBA00004204"/>
    </source>
</evidence>
<sequence>MEADEAPAPCQENIDETSTVSVKGLTQNWQKWSNEHCENQKKNPFSNGMVTPPQIQRGQEGYGRPLEGSKTEQRGKDAHFLMNREVTELCQVIREIGQSGDDGRTAVRFGTLFERYVNISNKLVGVLLRARKQGLVHFEGEMLWQGRDDGVIITLIQGFTAEMDTMCLPQSHY</sequence>
<dbReference type="PANTHER" id="PTHR22739">
    <property type="entry name" value="STRIATED MUSCLE ACTIVATOR OF RHO-DEPENDENT SIGNALING-RELATED"/>
    <property type="match status" value="1"/>
</dbReference>
<evidence type="ECO:0000256" key="8">
    <source>
        <dbReference type="ARBA" id="ARBA00023015"/>
    </source>
</evidence>
<feature type="domain" description="Costars" evidence="18">
    <location>
        <begin position="80"/>
        <end position="156"/>
    </location>
</feature>
<evidence type="ECO:0000256" key="14">
    <source>
        <dbReference type="ARBA" id="ARBA00063019"/>
    </source>
</evidence>
<keyword evidence="4" id="KW-0963">Cytoplasm</keyword>
<keyword evidence="3" id="KW-0813">Transport</keyword>
<keyword evidence="5" id="KW-0597">Phosphoprotein</keyword>
<evidence type="ECO:0000256" key="9">
    <source>
        <dbReference type="ARBA" id="ARBA00023159"/>
    </source>
</evidence>
<evidence type="ECO:0000256" key="5">
    <source>
        <dbReference type="ARBA" id="ARBA00022553"/>
    </source>
</evidence>
<dbReference type="EMBL" id="CT025588">
    <property type="status" value="NOT_ANNOTATED_CDS"/>
    <property type="molecule type" value="Genomic_DNA"/>
</dbReference>
<feature type="region of interest" description="Disordered" evidence="17">
    <location>
        <begin position="41"/>
        <end position="70"/>
    </location>
</feature>
<evidence type="ECO:0000256" key="7">
    <source>
        <dbReference type="ARBA" id="ARBA00023010"/>
    </source>
</evidence>
<dbReference type="ZFIN" id="ZDB-GENE-100922-178">
    <property type="gene designation" value="si:dkey-29b11.3"/>
</dbReference>
<evidence type="ECO:0000256" key="4">
    <source>
        <dbReference type="ARBA" id="ARBA00022490"/>
    </source>
</evidence>
<dbReference type="InterPro" id="IPR038095">
    <property type="entry name" value="Costars_sf"/>
</dbReference>
<dbReference type="GO" id="GO:0005856">
    <property type="term" value="C:cytoskeleton"/>
    <property type="evidence" value="ECO:0007669"/>
    <property type="project" value="UniProtKB-SubCell"/>
</dbReference>
<evidence type="ECO:0000256" key="17">
    <source>
        <dbReference type="SAM" id="MobiDB-lite"/>
    </source>
</evidence>
<proteinExistence type="predicted"/>
<reference evidence="21" key="1">
    <citation type="journal article" date="2011" name="Brief. Bioinform.">
        <title>Phylogenetic-based propagation of functional annotations within the Gene Ontology consortium.</title>
        <authorList>
            <person name="Gaudet P."/>
            <person name="Livstone M.S."/>
            <person name="Lewis S.E."/>
            <person name="Thomas P.D."/>
        </authorList>
    </citation>
    <scope>NUCLEOTIDE SEQUENCE</scope>
    <source>
        <strain evidence="21">Tuebingen</strain>
    </source>
</reference>
<evidence type="ECO:0000256" key="2">
    <source>
        <dbReference type="ARBA" id="ARBA00004245"/>
    </source>
</evidence>
<keyword evidence="10" id="KW-0804">Transcription</keyword>
<dbReference type="Ensembl" id="ENSDART00000145278.2">
    <property type="protein sequence ID" value="ENSDARP00000117272.1"/>
    <property type="gene ID" value="ENSDARG00000087388.4"/>
</dbReference>
<comment type="subcellular location">
    <subcellularLocation>
        <location evidence="2">Cytoplasm</location>
        <location evidence="2">Cytoskeleton</location>
    </subcellularLocation>
    <subcellularLocation>
        <location evidence="1">Cytoplasm</location>
        <location evidence="1">Myofibril</location>
        <location evidence="1">Sarcomere</location>
    </subcellularLocation>
</comment>
<dbReference type="Pfam" id="PF14705">
    <property type="entry name" value="Costars"/>
    <property type="match status" value="1"/>
</dbReference>
<keyword evidence="20" id="KW-1185">Reference proteome</keyword>
<evidence type="ECO:0000256" key="11">
    <source>
        <dbReference type="ARBA" id="ARBA00023203"/>
    </source>
</evidence>
<dbReference type="PhylomeDB" id="F6NWN8"/>
<reference evidence="19" key="2">
    <citation type="submission" date="2012-02" db="UniProtKB">
        <authorList>
            <consortium name="Ensembl"/>
        </authorList>
    </citation>
    <scope>IDENTIFICATION</scope>
    <source>
        <strain evidence="19">Tuebingen</strain>
    </source>
</reference>
<evidence type="ECO:0000256" key="12">
    <source>
        <dbReference type="ARBA" id="ARBA00023212"/>
    </source>
</evidence>
<evidence type="ECO:0000256" key="13">
    <source>
        <dbReference type="ARBA" id="ARBA00059783"/>
    </source>
</evidence>
<dbReference type="SMART" id="SM01283">
    <property type="entry name" value="Costars"/>
    <property type="match status" value="1"/>
</dbReference>
<dbReference type="GO" id="GO:0030017">
    <property type="term" value="C:sarcomere"/>
    <property type="evidence" value="ECO:0000318"/>
    <property type="project" value="GO_Central"/>
</dbReference>
<evidence type="ECO:0000259" key="18">
    <source>
        <dbReference type="SMART" id="SM01283"/>
    </source>
</evidence>
<keyword evidence="12" id="KW-0206">Cytoskeleton</keyword>
<dbReference type="Proteomes" id="UP000000437">
    <property type="component" value="Chromosome 16"/>
</dbReference>
<evidence type="ECO:0000313" key="19">
    <source>
        <dbReference type="Ensembl" id="ENSDARP00000117272"/>
    </source>
</evidence>
<keyword evidence="7" id="KW-0811">Translocation</keyword>
<comment type="function">
    <text evidence="13">Acts as an activator of serum response factor (SRF)-dependent transcription possibly by inducing nuclear translocation of MKL1 or MKL2 and through a mechanism requiring Rho-actin signaling.</text>
</comment>
<dbReference type="PANTHER" id="PTHR22739:SF22">
    <property type="entry name" value="COSTARS DOMAIN-CONTAINING PROTEIN"/>
    <property type="match status" value="1"/>
</dbReference>
<dbReference type="AlphaFoldDB" id="F6NWN8"/>
<dbReference type="GO" id="GO:0045944">
    <property type="term" value="P:positive regulation of transcription by RNA polymerase II"/>
    <property type="evidence" value="ECO:0000318"/>
    <property type="project" value="GO_Central"/>
</dbReference>
<evidence type="ECO:0000256" key="6">
    <source>
        <dbReference type="ARBA" id="ARBA00022927"/>
    </source>
</evidence>
<reference evidence="19 20" key="3">
    <citation type="journal article" date="2013" name="Nature">
        <title>The zebrafish reference genome sequence and its relationship to the human genome.</title>
        <authorList>
            <consortium name="Genome Reference Consortium Zebrafish"/>
            <person name="Howe K."/>
            <person name="Clark M.D."/>
            <person name="Torroja C.F."/>
            <person name="Torrance J."/>
            <person name="Berthelot C."/>
            <person name="Muffato M."/>
            <person name="Collins J.E."/>
            <person name="Humphray S."/>
            <person name="McLaren K."/>
            <person name="Matthews L."/>
            <person name="McLaren S."/>
            <person name="Sealy I."/>
            <person name="Caccamo M."/>
            <person name="Churcher C."/>
            <person name="Scott C."/>
            <person name="Barrett J.C."/>
            <person name="Koch R."/>
            <person name="Rauch G.J."/>
            <person name="White S."/>
            <person name="Chow W."/>
            <person name="Kilian B."/>
            <person name="Quintais L.T."/>
            <person name="Guerra-Assuncao J.A."/>
            <person name="Zhou Y."/>
            <person name="Gu Y."/>
            <person name="Yen J."/>
            <person name="Vogel J.H."/>
            <person name="Eyre T."/>
            <person name="Redmond S."/>
            <person name="Banerjee R."/>
            <person name="Chi J."/>
            <person name="Fu B."/>
            <person name="Langley E."/>
            <person name="Maguire S.F."/>
            <person name="Laird G.K."/>
            <person name="Lloyd D."/>
            <person name="Kenyon E."/>
            <person name="Donaldson S."/>
            <person name="Sehra H."/>
            <person name="Almeida-King J."/>
            <person name="Loveland J."/>
            <person name="Trevanion S."/>
            <person name="Jones M."/>
            <person name="Quail M."/>
            <person name="Willey D."/>
            <person name="Hunt A."/>
            <person name="Burton J."/>
            <person name="Sims S."/>
            <person name="McLay K."/>
            <person name="Plumb B."/>
            <person name="Davis J."/>
            <person name="Clee C."/>
            <person name="Oliver K."/>
            <person name="Clark R."/>
            <person name="Riddle C."/>
            <person name="Elliot D."/>
            <person name="Eliott D."/>
            <person name="Threadgold G."/>
            <person name="Harden G."/>
            <person name="Ware D."/>
            <person name="Begum S."/>
            <person name="Mortimore B."/>
            <person name="Mortimer B."/>
            <person name="Kerry G."/>
            <person name="Heath P."/>
            <person name="Phillimore B."/>
            <person name="Tracey A."/>
            <person name="Corby N."/>
            <person name="Dunn M."/>
            <person name="Johnson C."/>
            <person name="Wood J."/>
            <person name="Clark S."/>
            <person name="Pelan S."/>
            <person name="Griffiths G."/>
            <person name="Smith M."/>
            <person name="Glithero R."/>
            <person name="Howden P."/>
            <person name="Barker N."/>
            <person name="Lloyd C."/>
            <person name="Stevens C."/>
            <person name="Harley J."/>
            <person name="Holt K."/>
            <person name="Panagiotidis G."/>
            <person name="Lovell J."/>
            <person name="Beasley H."/>
            <person name="Henderson C."/>
            <person name="Gordon D."/>
            <person name="Auger K."/>
            <person name="Wright D."/>
            <person name="Collins J."/>
            <person name="Raisen C."/>
            <person name="Dyer L."/>
            <person name="Leung K."/>
            <person name="Robertson L."/>
            <person name="Ambridge K."/>
            <person name="Leongamornlert D."/>
            <person name="McGuire S."/>
            <person name="Gilderthorp R."/>
            <person name="Griffiths C."/>
            <person name="Manthravadi D."/>
            <person name="Nichol S."/>
            <person name="Barker G."/>
            <person name="Whitehead S."/>
            <person name="Kay M."/>
            <person name="Brown J."/>
            <person name="Murnane C."/>
            <person name="Gray E."/>
            <person name="Humphries M."/>
            <person name="Sycamore N."/>
            <person name="Barker D."/>
            <person name="Saunders D."/>
            <person name="Wallis J."/>
            <person name="Babbage A."/>
            <person name="Hammond S."/>
            <person name="Mashreghi-Mohammadi M."/>
            <person name="Barr L."/>
            <person name="Martin S."/>
            <person name="Wray P."/>
            <person name="Ellington A."/>
            <person name="Matthews N."/>
            <person name="Ellwood M."/>
            <person name="Woodmansey R."/>
            <person name="Clark G."/>
            <person name="Cooper J."/>
            <person name="Cooper J."/>
            <person name="Tromans A."/>
            <person name="Grafham D."/>
            <person name="Skuce C."/>
            <person name="Pandian R."/>
            <person name="Andrews R."/>
            <person name="Harrison E."/>
            <person name="Kimberley A."/>
            <person name="Garnett J."/>
            <person name="Fosker N."/>
            <person name="Hall R."/>
            <person name="Garner P."/>
            <person name="Kelly D."/>
            <person name="Bird C."/>
            <person name="Palmer S."/>
            <person name="Gehring I."/>
            <person name="Berger A."/>
            <person name="Dooley C.M."/>
            <person name="Ersan-Urun Z."/>
            <person name="Eser C."/>
            <person name="Geiger H."/>
            <person name="Geisler M."/>
            <person name="Karotki L."/>
            <person name="Kirn A."/>
            <person name="Konantz J."/>
            <person name="Konantz M."/>
            <person name="Oberlander M."/>
            <person name="Rudolph-Geiger S."/>
            <person name="Teucke M."/>
            <person name="Lanz C."/>
            <person name="Raddatz G."/>
            <person name="Osoegawa K."/>
            <person name="Zhu B."/>
            <person name="Rapp A."/>
            <person name="Widaa S."/>
            <person name="Langford C."/>
            <person name="Yang F."/>
            <person name="Schuster S.C."/>
            <person name="Carter N.P."/>
            <person name="Harrow J."/>
            <person name="Ning Z."/>
            <person name="Herrero J."/>
            <person name="Searle S.M."/>
            <person name="Enright A."/>
            <person name="Geisler R."/>
            <person name="Plasterk R.H."/>
            <person name="Lee C."/>
            <person name="Westerfield M."/>
            <person name="de Jong P.J."/>
            <person name="Zon L.I."/>
            <person name="Postlethwait J.H."/>
            <person name="Nusslein-Volhard C."/>
            <person name="Hubbard T.J."/>
            <person name="Roest Crollius H."/>
            <person name="Rogers J."/>
            <person name="Stemple D.L."/>
        </authorList>
    </citation>
    <scope>NUCLEOTIDE SEQUENCE [LARGE SCALE GENOMIC DNA]</scope>
    <source>
        <strain evidence="19 20">Tuebingen</strain>
    </source>
</reference>
<protein>
    <recommendedName>
        <fullName evidence="15">Actin-binding Rho-activating protein</fullName>
    </recommendedName>
    <alternativeName>
        <fullName evidence="16">Striated muscle activator of Rho-dependent signaling</fullName>
    </alternativeName>
</protein>
<dbReference type="PaxDb" id="7955-ENSDARP00000117272"/>
<keyword evidence="9" id="KW-0010">Activator</keyword>
<evidence type="ECO:0000256" key="3">
    <source>
        <dbReference type="ARBA" id="ARBA00022448"/>
    </source>
</evidence>
<dbReference type="GO" id="GO:0003779">
    <property type="term" value="F:actin binding"/>
    <property type="evidence" value="ECO:0007669"/>
    <property type="project" value="UniProtKB-KW"/>
</dbReference>